<feature type="domain" description="FATC" evidence="14">
    <location>
        <begin position="2560"/>
        <end position="2592"/>
    </location>
</feature>
<dbReference type="InterPro" id="IPR036940">
    <property type="entry name" value="PI3/4_kinase_cat_sf"/>
</dbReference>
<dbReference type="EMBL" id="GL983932">
    <property type="protein sequence ID" value="EGR30890.1"/>
    <property type="molecule type" value="Genomic_DNA"/>
</dbReference>
<dbReference type="InterPro" id="IPR036738">
    <property type="entry name" value="FRB_sf"/>
</dbReference>
<evidence type="ECO:0000256" key="7">
    <source>
        <dbReference type="ARBA" id="ARBA00047899"/>
    </source>
</evidence>
<evidence type="ECO:0000256" key="10">
    <source>
        <dbReference type="SAM" id="Coils"/>
    </source>
</evidence>
<dbReference type="PROSITE" id="PS51190">
    <property type="entry name" value="FATC"/>
    <property type="match status" value="1"/>
</dbReference>
<dbReference type="RefSeq" id="XP_004032477.1">
    <property type="nucleotide sequence ID" value="XM_004032429.1"/>
</dbReference>
<evidence type="ECO:0000256" key="9">
    <source>
        <dbReference type="RuleBase" id="RU364109"/>
    </source>
</evidence>
<evidence type="ECO:0000259" key="13">
    <source>
        <dbReference type="PROSITE" id="PS51189"/>
    </source>
</evidence>
<feature type="compositionally biased region" description="Basic and acidic residues" evidence="11">
    <location>
        <begin position="2505"/>
        <end position="2522"/>
    </location>
</feature>
<dbReference type="GO" id="GO:0031929">
    <property type="term" value="P:TOR signaling"/>
    <property type="evidence" value="ECO:0007669"/>
    <property type="project" value="TreeGrafter"/>
</dbReference>
<evidence type="ECO:0000259" key="14">
    <source>
        <dbReference type="PROSITE" id="PS51190"/>
    </source>
</evidence>
<evidence type="ECO:0000256" key="1">
    <source>
        <dbReference type="ARBA" id="ARBA00011031"/>
    </source>
</evidence>
<dbReference type="InterPro" id="IPR011009">
    <property type="entry name" value="Kinase-like_dom_sf"/>
</dbReference>
<dbReference type="SMART" id="SM01346">
    <property type="entry name" value="DUF3385"/>
    <property type="match status" value="1"/>
</dbReference>
<dbReference type="SUPFAM" id="SSF56112">
    <property type="entry name" value="Protein kinase-like (PK-like)"/>
    <property type="match status" value="1"/>
</dbReference>
<dbReference type="GO" id="GO:0016779">
    <property type="term" value="F:nucleotidyltransferase activity"/>
    <property type="evidence" value="ECO:0007669"/>
    <property type="project" value="UniProtKB-KW"/>
</dbReference>
<dbReference type="FunFam" id="3.30.1010.10:FF:000006">
    <property type="entry name" value="Serine/threonine-protein kinase TOR"/>
    <property type="match status" value="1"/>
</dbReference>
<dbReference type="eggNOG" id="KOG0891">
    <property type="taxonomic scope" value="Eukaryota"/>
</dbReference>
<dbReference type="InterPro" id="IPR018936">
    <property type="entry name" value="PI3/4_kinase_CS"/>
</dbReference>
<dbReference type="Gene3D" id="1.10.1070.11">
    <property type="entry name" value="Phosphatidylinositol 3-/4-kinase, catalytic domain"/>
    <property type="match status" value="1"/>
</dbReference>
<accession>G0QV49</accession>
<comment type="catalytic activity">
    <reaction evidence="7 9">
        <text>L-threonyl-[protein] + ATP = O-phospho-L-threonyl-[protein] + ADP + H(+)</text>
        <dbReference type="Rhea" id="RHEA:46608"/>
        <dbReference type="Rhea" id="RHEA-COMP:11060"/>
        <dbReference type="Rhea" id="RHEA-COMP:11605"/>
        <dbReference type="ChEBI" id="CHEBI:15378"/>
        <dbReference type="ChEBI" id="CHEBI:30013"/>
        <dbReference type="ChEBI" id="CHEBI:30616"/>
        <dbReference type="ChEBI" id="CHEBI:61977"/>
        <dbReference type="ChEBI" id="CHEBI:456216"/>
        <dbReference type="EC" id="2.7.11.1"/>
    </reaction>
</comment>
<dbReference type="PANTHER" id="PTHR11139:SF9">
    <property type="entry name" value="SERINE_THREONINE-PROTEIN KINASE MTOR"/>
    <property type="match status" value="1"/>
</dbReference>
<evidence type="ECO:0000256" key="11">
    <source>
        <dbReference type="SAM" id="MobiDB-lite"/>
    </source>
</evidence>
<proteinExistence type="inferred from homology"/>
<keyword evidence="4 9" id="KW-0547">Nucleotide-binding</keyword>
<dbReference type="Pfam" id="PF11865">
    <property type="entry name" value="mTOR_dom"/>
    <property type="match status" value="2"/>
</dbReference>
<dbReference type="CDD" id="cd05169">
    <property type="entry name" value="PIKKc_TOR"/>
    <property type="match status" value="1"/>
</dbReference>
<dbReference type="Pfam" id="PF02260">
    <property type="entry name" value="FATC"/>
    <property type="match status" value="1"/>
</dbReference>
<dbReference type="GeneID" id="14907011"/>
<dbReference type="GO" id="GO:0044877">
    <property type="term" value="F:protein-containing complex binding"/>
    <property type="evidence" value="ECO:0007669"/>
    <property type="project" value="InterPro"/>
</dbReference>
<dbReference type="InterPro" id="IPR011989">
    <property type="entry name" value="ARM-like"/>
</dbReference>
<gene>
    <name evidence="15" type="ORF">IMG5_121360</name>
</gene>
<evidence type="ECO:0000259" key="12">
    <source>
        <dbReference type="PROSITE" id="PS50290"/>
    </source>
</evidence>
<dbReference type="SUPFAM" id="SSF47212">
    <property type="entry name" value="FKBP12-rapamycin-binding domain of FKBP-rapamycin-associated protein (FRAP)"/>
    <property type="match status" value="1"/>
</dbReference>
<organism evidence="15 16">
    <name type="scientific">Ichthyophthirius multifiliis</name>
    <name type="common">White spot disease agent</name>
    <name type="synonym">Ich</name>
    <dbReference type="NCBI Taxonomy" id="5932"/>
    <lineage>
        <taxon>Eukaryota</taxon>
        <taxon>Sar</taxon>
        <taxon>Alveolata</taxon>
        <taxon>Ciliophora</taxon>
        <taxon>Intramacronucleata</taxon>
        <taxon>Oligohymenophorea</taxon>
        <taxon>Hymenostomatida</taxon>
        <taxon>Ophryoglenina</taxon>
        <taxon>Ichthyophthirius</taxon>
    </lineage>
</organism>
<dbReference type="InterPro" id="IPR024585">
    <property type="entry name" value="mTOR_dom"/>
</dbReference>
<feature type="coiled-coil region" evidence="10">
    <location>
        <begin position="1633"/>
        <end position="1660"/>
    </location>
</feature>
<dbReference type="Gene3D" id="1.20.120.150">
    <property type="entry name" value="FKBP12-rapamycin binding domain"/>
    <property type="match status" value="1"/>
</dbReference>
<dbReference type="GO" id="GO:0031931">
    <property type="term" value="C:TORC1 complex"/>
    <property type="evidence" value="ECO:0007669"/>
    <property type="project" value="TreeGrafter"/>
</dbReference>
<comment type="catalytic activity">
    <reaction evidence="8">
        <text>L-seryl-[protein] + ATP = O-phospho-L-seryl-[protein] + ADP + H(+)</text>
        <dbReference type="Rhea" id="RHEA:17989"/>
        <dbReference type="Rhea" id="RHEA-COMP:9863"/>
        <dbReference type="Rhea" id="RHEA-COMP:11604"/>
        <dbReference type="ChEBI" id="CHEBI:15378"/>
        <dbReference type="ChEBI" id="CHEBI:29999"/>
        <dbReference type="ChEBI" id="CHEBI:30616"/>
        <dbReference type="ChEBI" id="CHEBI:83421"/>
        <dbReference type="ChEBI" id="CHEBI:456216"/>
        <dbReference type="EC" id="2.7.11.1"/>
    </reaction>
</comment>
<keyword evidence="9" id="KW-0723">Serine/threonine-protein kinase</keyword>
<keyword evidence="2 9" id="KW-0808">Transferase</keyword>
<evidence type="ECO:0000256" key="4">
    <source>
        <dbReference type="ARBA" id="ARBA00022741"/>
    </source>
</evidence>
<dbReference type="InterPro" id="IPR014009">
    <property type="entry name" value="PIK_FAT"/>
</dbReference>
<dbReference type="GO" id="GO:0005634">
    <property type="term" value="C:nucleus"/>
    <property type="evidence" value="ECO:0007669"/>
    <property type="project" value="TreeGrafter"/>
</dbReference>
<dbReference type="GO" id="GO:0004674">
    <property type="term" value="F:protein serine/threonine kinase activity"/>
    <property type="evidence" value="ECO:0007669"/>
    <property type="project" value="UniProtKB-KW"/>
</dbReference>
<dbReference type="InterPro" id="IPR009076">
    <property type="entry name" value="FRB_dom"/>
</dbReference>
<keyword evidence="15" id="KW-0548">Nucleotidyltransferase</keyword>
<dbReference type="PROSITE" id="PS00916">
    <property type="entry name" value="PI3_4_KINASE_2"/>
    <property type="match status" value="1"/>
</dbReference>
<keyword evidence="5 9" id="KW-0418">Kinase</keyword>
<dbReference type="InterPro" id="IPR050517">
    <property type="entry name" value="DDR_Repair_Kinase"/>
</dbReference>
<feature type="domain" description="PI3K/PI4K catalytic" evidence="12">
    <location>
        <begin position="2167"/>
        <end position="2482"/>
    </location>
</feature>
<dbReference type="PROSITE" id="PS00915">
    <property type="entry name" value="PI3_4_KINASE_1"/>
    <property type="match status" value="1"/>
</dbReference>
<feature type="region of interest" description="Disordered" evidence="11">
    <location>
        <begin position="2500"/>
        <end position="2531"/>
    </location>
</feature>
<keyword evidence="10" id="KW-0175">Coiled coil</keyword>
<dbReference type="Pfam" id="PF00454">
    <property type="entry name" value="PI3_PI4_kinase"/>
    <property type="match status" value="1"/>
</dbReference>
<evidence type="ECO:0000313" key="16">
    <source>
        <dbReference type="Proteomes" id="UP000008983"/>
    </source>
</evidence>
<protein>
    <recommendedName>
        <fullName evidence="9">Serine/threonine-protein kinase TOR</fullName>
        <ecNumber evidence="9">2.7.11.1</ecNumber>
    </recommendedName>
</protein>
<dbReference type="InterPro" id="IPR003152">
    <property type="entry name" value="FATC_dom"/>
</dbReference>
<dbReference type="SUPFAM" id="SSF48371">
    <property type="entry name" value="ARM repeat"/>
    <property type="match status" value="1"/>
</dbReference>
<evidence type="ECO:0000256" key="2">
    <source>
        <dbReference type="ARBA" id="ARBA00022679"/>
    </source>
</evidence>
<evidence type="ECO:0000256" key="5">
    <source>
        <dbReference type="ARBA" id="ARBA00022777"/>
    </source>
</evidence>
<feature type="domain" description="FAT" evidence="13">
    <location>
        <begin position="1408"/>
        <end position="1992"/>
    </location>
</feature>
<dbReference type="Pfam" id="PF23593">
    <property type="entry name" value="HEAT_ATR"/>
    <property type="match status" value="1"/>
</dbReference>
<dbReference type="SMART" id="SM01343">
    <property type="entry name" value="FATC"/>
    <property type="match status" value="1"/>
</dbReference>
<dbReference type="SMART" id="SM00146">
    <property type="entry name" value="PI3Kc"/>
    <property type="match status" value="1"/>
</dbReference>
<evidence type="ECO:0000256" key="3">
    <source>
        <dbReference type="ARBA" id="ARBA00022737"/>
    </source>
</evidence>
<dbReference type="GO" id="GO:0005524">
    <property type="term" value="F:ATP binding"/>
    <property type="evidence" value="ECO:0007669"/>
    <property type="project" value="UniProtKB-KW"/>
</dbReference>
<dbReference type="InterPro" id="IPR003151">
    <property type="entry name" value="PIK-rel_kinase_FAT"/>
</dbReference>
<dbReference type="PROSITE" id="PS50290">
    <property type="entry name" value="PI3_4_KINASE_3"/>
    <property type="match status" value="1"/>
</dbReference>
<reference evidence="15 16" key="1">
    <citation type="submission" date="2011-07" db="EMBL/GenBank/DDBJ databases">
        <authorList>
            <person name="Coyne R."/>
            <person name="Brami D."/>
            <person name="Johnson J."/>
            <person name="Hostetler J."/>
            <person name="Hannick L."/>
            <person name="Clark T."/>
            <person name="Cassidy-Hanley D."/>
            <person name="Inman J."/>
        </authorList>
    </citation>
    <scope>NUCLEOTIDE SEQUENCE [LARGE SCALE GENOMIC DNA]</scope>
    <source>
        <strain evidence="15 16">G5</strain>
    </source>
</reference>
<comment type="similarity">
    <text evidence="1 9">Belongs to the PI3/PI4-kinase family.</text>
</comment>
<evidence type="ECO:0000256" key="8">
    <source>
        <dbReference type="ARBA" id="ARBA00048679"/>
    </source>
</evidence>
<dbReference type="Proteomes" id="UP000008983">
    <property type="component" value="Unassembled WGS sequence"/>
</dbReference>
<keyword evidence="3" id="KW-0677">Repeat</keyword>
<dbReference type="InterPro" id="IPR000403">
    <property type="entry name" value="PI3/4_kinase_cat_dom"/>
</dbReference>
<dbReference type="PROSITE" id="PS51189">
    <property type="entry name" value="FAT"/>
    <property type="match status" value="1"/>
</dbReference>
<dbReference type="InterPro" id="IPR057564">
    <property type="entry name" value="HEAT_ATR"/>
</dbReference>
<dbReference type="InterPro" id="IPR026683">
    <property type="entry name" value="TOR_cat"/>
</dbReference>
<keyword evidence="6 9" id="KW-0067">ATP-binding</keyword>
<dbReference type="OrthoDB" id="309331at2759"/>
<sequence>MYNSELIKLFDQLKKARNETSERLAQELQQYYLKNSSQYDEIFQYLQKIINSSDLQEKYNGLLGLDQISYVIQENQYMNFVNKFHTNVFQQFQENADQRYLKKTAEVYGRLLKLGGTRIQNILHTYITNAIDWLFNKNFKENRKYAGLLALKELLEQAPFVTFKSIIQTEKYRENIWNLIKNKSIQLREAALMFFEVYIKLISLKESDFQIKEYTTFYNDIQQSVKQKDDDVIIGNISVLKIILSYSNPDVFQTQQFYDMCEYVTSKRSSSSEQIQKAVIEALPILSKYKKQYFIENFFQKTIEFLILKIAQNRTSRNYNLDITISYYDTLNKICQCLDGGVYTKLDEAQQNIVFKNIELVTRTIRQDLIDRKPYIPSRILCLQNILKVFNAQYQQLIIDEDSLINNILFNGLYPQSIDFLKQIQKTYFFQKDQQQNSKELTKKKIDLTQSIQYKLLLCIITVLSKQKNTIPQSLLSRKQERKEEHQNFLKALNQINEQNKQNDEKSIANAIQTLSTFNFSKYENELANFVKDNVLDYLDDKNNKIIRKAAAKAGCLLYVKKKREQQISKNIMYEILEKFMSVAISDPEDEIRQTMLSSLNENFDQYLNEPNYLKKLFLCVNDSNINVQQLALTILCRLSKHNPSDIVPFLKKTLFEFLSQLAFDEMQNEKQMINLLSSLTCLIKNGPDIVKSHSESIAHILLNFLNDPNMTNNMIPELLKAFSQLGNLGEQNMLLYIDEVVPIILQAMQDKSSTSKREAAVKSFVDIIKCTGFVVLPYYKYPNFLEIILGLMKNEVNLEMRQQCMRLIGCLGAIDNFYYKKVVDKLKNKFKLINNQDNNEIVNSIVSKQLKKKFKFFEKFKNAKQLQGSYNLTKQLHQYYENIILLENFKQKKLFLKLANIQAESNQNQTNNKNSVNGTIFAKKDSKLRDQIQIDKINNRQENDEEIKVLLQAPTVISLNDEDYYSRVTIKALLKILCDNSLSQHHDLTVNTLTCIIGVLKNRTKNFLDIIIPVFTKIISQENLRQSLLDLIQKIIQHCGVHYDQAYIDPILNIFLEYGKEVKHQKICFQILENLIDQQKINLRHKMEPIIRLINNVINKPQLDNQAEIVDFSKKMIKIYMKLAELLDSNLHLIIPFLCQFINKNHSNAHSEVKVEIVKLFKTLALYCPSTIQFLSLIVDSILNYLNDGKNDQVTNNQILDTIVVFIYKYRNQFLVYLPKVNIIIKNCNIHHNQYSRCIEIFLNNGNLDDVSSQLENEYPNIVEQIQRQPPYTTESNNGIYRKMVNEKFIKVFDTSSLTSKEDWNQWIRKTSVELLKESPNLILSPCHQLAEVYEELQTELYNISFACVWSFLRDKDKEFIINQLTKAINPQHQDADNIPINILQTILNLAEFMQHDKDGLQIDNSTLGDLAERCMAYAKALYYREHEFETANEETIEILISLYTNLGQREAANGLLNIVKNQLGMNQNMSWYERLHQWENALDDYRVRQLNQVGQNFFVPKMRCLNALSDWEKLIKSTEDEKNMENRKQVMHLAANAAMHLGKKKLVFFFFFFYFIGKWDQLELYTEQVNDDYPDKNFWNAALCIQKAQFEDARQYISESILKLDSQVSGLLLESYNRAYDSILRLQQLFEMQEIIEIKEFEDKVKQAQKENREGLTKIYLQQDLEQKKKQLQDVWIDRLNGNPKDIDTWQNILSVRQLLLSKVDNMDTQEIYLQIQNQYFFKNRWLKFCRLALKGNQMKICQKSLDELMKEQNPDPGAIEFFDYPPKVVLANLECSYQMCTAKEQQTFERMDEFLQKNQNQIDKKLTAKMFLKMGNWLRDKAEDLSQPEIIEKIERFYQSSKNFKADYYKTWHHYALLNFDAINIAHNSLGENQEEKKQQYIKNALEGFMKSISLGASQEHKSPYLFQDSLRLLSIIFEYGELEEVNNKFLEDYKQIDIRAWIEVVPQIIARISISKKDIQRLLHQLLIHIANHHPQALIYPLTVACKSKTQGRQQAANQIISDIKTHSPTLVNQAMLISAELNRTAILFKEQWHEGIKEAWESFLQGKNSHQHLIKVLLGLHEMMTMQPESLSEISFHQNFGAEVFEAEAWLQRYNTTENEICLCQAFDIYYKIYQRINHQLESLDYVYLENVSPKLLETKNCEISIPGLYKPSRPVIKISCFQPKLDVLFSKMHPRKLFIYGSDSKEYHFLLKGREDIRQDERVMQLFALVNRLLHNNPETEKKALNITRYSVIPLSINTGIIGWVHNCDTLQSLIKEYRKAYNIRENPEMSLMDQFCTNYSALPLPNKVEIFRHIIENTKGEDLKKILWLKSPNSEIWLERRTNYTRSLATMSIAGYILGLGDRHPSNIMLQRQTGKIVHIDFGDCFEVAMRREKFPERVPFRLTRMLVNAMEACGIVGNYRNTCELVMKVIRENKESLIAVLEAFVYDPLINWRLIAISGDDQGNNKIAETKGNKNQDKDQQKNSLIENDQQQNYLGSIIQQGTSLAIKKAMKQTQKNKTEDKPPLSFKKEKEQQYYEDEEKEQPQEIINKKALEVMDRIKKKLNGKDFKENEQLSYVEQVNKLINQATSHENICQAYMGWCPFW</sequence>
<dbReference type="PANTHER" id="PTHR11139">
    <property type="entry name" value="ATAXIA TELANGIECTASIA MUTATED ATM -RELATED"/>
    <property type="match status" value="1"/>
</dbReference>
<dbReference type="FunFam" id="1.10.1070.11:FF:000029">
    <property type="entry name" value="Serine/threonine-protein kinase TOR"/>
    <property type="match status" value="1"/>
</dbReference>
<evidence type="ECO:0000313" key="15">
    <source>
        <dbReference type="EMBL" id="EGR30890.1"/>
    </source>
</evidence>
<dbReference type="Pfam" id="PF02259">
    <property type="entry name" value="FAT"/>
    <property type="match status" value="1"/>
</dbReference>
<dbReference type="OMA" id="MWLRFVS"/>
<dbReference type="Gene3D" id="1.25.10.10">
    <property type="entry name" value="Leucine-rich Repeat Variant"/>
    <property type="match status" value="2"/>
</dbReference>
<keyword evidence="16" id="KW-1185">Reference proteome</keyword>
<dbReference type="InParanoid" id="G0QV49"/>
<name>G0QV49_ICHMU</name>
<dbReference type="EC" id="2.7.11.1" evidence="9"/>
<dbReference type="STRING" id="857967.G0QV49"/>
<evidence type="ECO:0000256" key="6">
    <source>
        <dbReference type="ARBA" id="ARBA00022840"/>
    </source>
</evidence>
<dbReference type="GO" id="GO:0031932">
    <property type="term" value="C:TORC2 complex"/>
    <property type="evidence" value="ECO:0007669"/>
    <property type="project" value="TreeGrafter"/>
</dbReference>
<dbReference type="InterPro" id="IPR016024">
    <property type="entry name" value="ARM-type_fold"/>
</dbReference>
<dbReference type="SMART" id="SM01345">
    <property type="entry name" value="Rapamycin_bind"/>
    <property type="match status" value="1"/>
</dbReference>
<dbReference type="GO" id="GO:0005737">
    <property type="term" value="C:cytoplasm"/>
    <property type="evidence" value="ECO:0007669"/>
    <property type="project" value="TreeGrafter"/>
</dbReference>
<dbReference type="Pfam" id="PF08771">
    <property type="entry name" value="FRB_dom"/>
    <property type="match status" value="1"/>
</dbReference>
<dbReference type="GO" id="GO:0106310">
    <property type="term" value="F:protein serine kinase activity"/>
    <property type="evidence" value="ECO:0007669"/>
    <property type="project" value="RHEA"/>
</dbReference>
<dbReference type="GO" id="GO:0016242">
    <property type="term" value="P:negative regulation of macroautophagy"/>
    <property type="evidence" value="ECO:0007669"/>
    <property type="project" value="TreeGrafter"/>
</dbReference>